<dbReference type="SUPFAM" id="SSF55797">
    <property type="entry name" value="PR-1-like"/>
    <property type="match status" value="1"/>
</dbReference>
<reference evidence="3 4" key="1">
    <citation type="submission" date="2021-01" db="EMBL/GenBank/DDBJ databases">
        <title>Sequencing the genomes of 1000 actinobacteria strains.</title>
        <authorList>
            <person name="Klenk H.-P."/>
        </authorList>
    </citation>
    <scope>NUCLEOTIDE SEQUENCE [LARGE SCALE GENOMIC DNA]</scope>
    <source>
        <strain evidence="3 4">DSM 18239</strain>
    </source>
</reference>
<sequence length="159" mass="17513">MRSPLATPFAPLVPLTLLLTLLLSAATVVAPTPAHAAGAAAYERSAHKKTNAQRTKRDLVALRKQKCVQRFADRQARRMARQERMYHQDLGPVLKRCDLSRVAENVAYGYPSGKAVVKGWMGSSGHRANILTAQYRLLGVGAARDDDGRWYAAQVFGRK</sequence>
<dbReference type="PANTHER" id="PTHR31157:SF1">
    <property type="entry name" value="SCP DOMAIN-CONTAINING PROTEIN"/>
    <property type="match status" value="1"/>
</dbReference>
<feature type="domain" description="SCP" evidence="2">
    <location>
        <begin position="49"/>
        <end position="152"/>
    </location>
</feature>
<accession>A0ABS2M7P2</accession>
<dbReference type="InterPro" id="IPR014044">
    <property type="entry name" value="CAP_dom"/>
</dbReference>
<comment type="caution">
    <text evidence="3">The sequence shown here is derived from an EMBL/GenBank/DDBJ whole genome shotgun (WGS) entry which is preliminary data.</text>
</comment>
<keyword evidence="1" id="KW-0732">Signal</keyword>
<dbReference type="CDD" id="cd05379">
    <property type="entry name" value="CAP_bacterial"/>
    <property type="match status" value="1"/>
</dbReference>
<dbReference type="Pfam" id="PF00188">
    <property type="entry name" value="CAP"/>
    <property type="match status" value="1"/>
</dbReference>
<gene>
    <name evidence="3" type="ORF">JOE61_001023</name>
</gene>
<dbReference type="InterPro" id="IPR035940">
    <property type="entry name" value="CAP_sf"/>
</dbReference>
<dbReference type="Gene3D" id="3.40.33.10">
    <property type="entry name" value="CAP"/>
    <property type="match status" value="1"/>
</dbReference>
<protein>
    <submittedName>
        <fullName evidence="3">Uncharacterized protein YkwD</fullName>
    </submittedName>
</protein>
<keyword evidence="4" id="KW-1185">Reference proteome</keyword>
<dbReference type="EMBL" id="JAFBBZ010000001">
    <property type="protein sequence ID" value="MBM7507209.1"/>
    <property type="molecule type" value="Genomic_DNA"/>
</dbReference>
<evidence type="ECO:0000259" key="2">
    <source>
        <dbReference type="Pfam" id="PF00188"/>
    </source>
</evidence>
<evidence type="ECO:0000313" key="3">
    <source>
        <dbReference type="EMBL" id="MBM7507209.1"/>
    </source>
</evidence>
<dbReference type="RefSeq" id="WP_193669130.1">
    <property type="nucleotide sequence ID" value="NZ_JACDTV010000007.1"/>
</dbReference>
<name>A0ABS2M7P2_9ACTN</name>
<evidence type="ECO:0000313" key="4">
    <source>
        <dbReference type="Proteomes" id="UP000732378"/>
    </source>
</evidence>
<feature type="signal peptide" evidence="1">
    <location>
        <begin position="1"/>
        <end position="36"/>
    </location>
</feature>
<proteinExistence type="predicted"/>
<evidence type="ECO:0000256" key="1">
    <source>
        <dbReference type="SAM" id="SignalP"/>
    </source>
</evidence>
<organism evidence="3 4">
    <name type="scientific">Nocardioides salarius</name>
    <dbReference type="NCBI Taxonomy" id="374513"/>
    <lineage>
        <taxon>Bacteria</taxon>
        <taxon>Bacillati</taxon>
        <taxon>Actinomycetota</taxon>
        <taxon>Actinomycetes</taxon>
        <taxon>Propionibacteriales</taxon>
        <taxon>Nocardioidaceae</taxon>
        <taxon>Nocardioides</taxon>
    </lineage>
</organism>
<dbReference type="Proteomes" id="UP000732378">
    <property type="component" value="Unassembled WGS sequence"/>
</dbReference>
<dbReference type="PANTHER" id="PTHR31157">
    <property type="entry name" value="SCP DOMAIN-CONTAINING PROTEIN"/>
    <property type="match status" value="1"/>
</dbReference>
<feature type="chain" id="PRO_5046659366" evidence="1">
    <location>
        <begin position="37"/>
        <end position="159"/>
    </location>
</feature>